<dbReference type="SMART" id="SM00954">
    <property type="entry name" value="RelA_SpoT"/>
    <property type="match status" value="1"/>
</dbReference>
<dbReference type="PROSITE" id="PS51880">
    <property type="entry name" value="TGS"/>
    <property type="match status" value="1"/>
</dbReference>
<dbReference type="SMART" id="SM00471">
    <property type="entry name" value="HDc"/>
    <property type="match status" value="1"/>
</dbReference>
<sequence>MTIEQVIRKIQEYNPEADIALIERAYEFAKSAHEGQIRKTGDPYIIHPLHTAFTLAQIKADIPTIVAGLLHDVPEDTSRTLEEVKENFGEEIANLVAGITKLSNIKYRGEERYKESLRKMFLAMAEDLRVILIKFADRLHNLRTLEGVDSKKRQRICRETLEIYAPIAGLLGVWSLKWQMEDICFKYLYPEEYQDLEYKYEIERRAELNQYINKLKIILDSELSKSGIEHKIEGRFKHLYSIWQKMKNKDRKFDEVYDVFALRVIVPTVADCYNVLGIIHSIWRPNYNRFKDYIAVPKPNGYRSLHTTVFGPEGKSAEFQIRTQEMHDEAQYGISAHAHYKSQMNEKTDRPLRWIQEILEAQKDSSDTAEFIQTVKLDVFKDRIFVFTPKGDVYDLPRGSTPIDFAYAVHTEVGNKCSQAIVNSKNYPLDHELKNGDMVEILLEKNRKSPNHDWLKFVKTRKAKDRIRQYSRRFRLGQIKNIIPGFKDN</sequence>
<dbReference type="Pfam" id="PF04607">
    <property type="entry name" value="RelA_SpoT"/>
    <property type="match status" value="1"/>
</dbReference>
<comment type="caution">
    <text evidence="5">The sequence shown here is derived from an EMBL/GenBank/DDBJ whole genome shotgun (WGS) entry which is preliminary data.</text>
</comment>
<dbReference type="NCBIfam" id="TIGR00691">
    <property type="entry name" value="spoT_relA"/>
    <property type="match status" value="1"/>
</dbReference>
<dbReference type="Proteomes" id="UP000228533">
    <property type="component" value="Unassembled WGS sequence"/>
</dbReference>
<comment type="function">
    <text evidence="2">In eubacteria ppGpp (guanosine 3'-diphosphate 5'-diphosphate) is a mediator of the stringent response that coordinates a variety of cellular activities in response to changes in nutritional abundance.</text>
</comment>
<dbReference type="InterPro" id="IPR003607">
    <property type="entry name" value="HD/PDEase_dom"/>
</dbReference>
<comment type="similarity">
    <text evidence="2">Belongs to the relA/spoT family.</text>
</comment>
<organism evidence="5 6">
    <name type="scientific">Candidatus Falkowbacteria bacterium CG10_big_fil_rev_8_21_14_0_10_37_14</name>
    <dbReference type="NCBI Taxonomy" id="1974561"/>
    <lineage>
        <taxon>Bacteria</taxon>
        <taxon>Candidatus Falkowiibacteriota</taxon>
    </lineage>
</organism>
<evidence type="ECO:0008006" key="7">
    <source>
        <dbReference type="Google" id="ProtNLM"/>
    </source>
</evidence>
<evidence type="ECO:0000256" key="2">
    <source>
        <dbReference type="RuleBase" id="RU003847"/>
    </source>
</evidence>
<feature type="domain" description="TGS" evidence="4">
    <location>
        <begin position="382"/>
        <end position="443"/>
    </location>
</feature>
<dbReference type="Gene3D" id="3.10.20.30">
    <property type="match status" value="1"/>
</dbReference>
<evidence type="ECO:0000256" key="1">
    <source>
        <dbReference type="ARBA" id="ARBA00025704"/>
    </source>
</evidence>
<protein>
    <recommendedName>
        <fullName evidence="7">TGS domain-containing protein</fullName>
    </recommendedName>
</protein>
<dbReference type="PANTHER" id="PTHR21262">
    <property type="entry name" value="GUANOSINE-3',5'-BIS DIPHOSPHATE 3'-PYROPHOSPHOHYDROLASE"/>
    <property type="match status" value="1"/>
</dbReference>
<name>A0A2M6WTE5_9BACT</name>
<dbReference type="InterPro" id="IPR007685">
    <property type="entry name" value="RelA_SpoT"/>
</dbReference>
<dbReference type="PROSITE" id="PS51831">
    <property type="entry name" value="HD"/>
    <property type="match status" value="1"/>
</dbReference>
<dbReference type="InterPro" id="IPR043519">
    <property type="entry name" value="NT_sf"/>
</dbReference>
<evidence type="ECO:0000313" key="6">
    <source>
        <dbReference type="Proteomes" id="UP000228533"/>
    </source>
</evidence>
<dbReference type="FunFam" id="3.30.460.10:FF:000001">
    <property type="entry name" value="GTP pyrophosphokinase RelA"/>
    <property type="match status" value="1"/>
</dbReference>
<dbReference type="Gene3D" id="3.30.460.10">
    <property type="entry name" value="Beta Polymerase, domain 2"/>
    <property type="match status" value="1"/>
</dbReference>
<evidence type="ECO:0000259" key="4">
    <source>
        <dbReference type="PROSITE" id="PS51880"/>
    </source>
</evidence>
<proteinExistence type="inferred from homology"/>
<dbReference type="CDD" id="cd00077">
    <property type="entry name" value="HDc"/>
    <property type="match status" value="1"/>
</dbReference>
<dbReference type="FunFam" id="1.10.3210.10:FF:000001">
    <property type="entry name" value="GTP pyrophosphokinase RelA"/>
    <property type="match status" value="1"/>
</dbReference>
<reference evidence="6" key="1">
    <citation type="submission" date="2017-09" db="EMBL/GenBank/DDBJ databases">
        <title>Depth-based differentiation of microbial function through sediment-hosted aquifers and enrichment of novel symbionts in the deep terrestrial subsurface.</title>
        <authorList>
            <person name="Probst A.J."/>
            <person name="Ladd B."/>
            <person name="Jarett J.K."/>
            <person name="Geller-Mcgrath D.E."/>
            <person name="Sieber C.M.K."/>
            <person name="Emerson J.B."/>
            <person name="Anantharaman K."/>
            <person name="Thomas B.C."/>
            <person name="Malmstrom R."/>
            <person name="Stieglmeier M."/>
            <person name="Klingl A."/>
            <person name="Woyke T."/>
            <person name="Ryan C.M."/>
            <person name="Banfield J.F."/>
        </authorList>
    </citation>
    <scope>NUCLEOTIDE SEQUENCE [LARGE SCALE GENOMIC DNA]</scope>
</reference>
<dbReference type="InterPro" id="IPR004811">
    <property type="entry name" value="RelA/Spo_fam"/>
</dbReference>
<dbReference type="AlphaFoldDB" id="A0A2M6WTE5"/>
<dbReference type="InterPro" id="IPR006674">
    <property type="entry name" value="HD_domain"/>
</dbReference>
<dbReference type="FunFam" id="3.10.20.30:FF:000002">
    <property type="entry name" value="GTP pyrophosphokinase (RelA/SpoT)"/>
    <property type="match status" value="1"/>
</dbReference>
<gene>
    <name evidence="5" type="ORF">COT94_02795</name>
</gene>
<dbReference type="CDD" id="cd05399">
    <property type="entry name" value="NT_Rel-Spo_like"/>
    <property type="match status" value="1"/>
</dbReference>
<accession>A0A2M6WTE5</accession>
<dbReference type="EMBL" id="PFAM01000014">
    <property type="protein sequence ID" value="PIT95996.1"/>
    <property type="molecule type" value="Genomic_DNA"/>
</dbReference>
<dbReference type="Pfam" id="PF02824">
    <property type="entry name" value="TGS"/>
    <property type="match status" value="1"/>
</dbReference>
<comment type="pathway">
    <text evidence="1">Purine metabolism.</text>
</comment>
<dbReference type="SUPFAM" id="SSF81301">
    <property type="entry name" value="Nucleotidyltransferase"/>
    <property type="match status" value="1"/>
</dbReference>
<dbReference type="InterPro" id="IPR033655">
    <property type="entry name" value="TGS_RelA/SpoT"/>
</dbReference>
<evidence type="ECO:0000259" key="3">
    <source>
        <dbReference type="PROSITE" id="PS51831"/>
    </source>
</evidence>
<dbReference type="PANTHER" id="PTHR21262:SF31">
    <property type="entry name" value="GTP PYROPHOSPHOKINASE"/>
    <property type="match status" value="1"/>
</dbReference>
<dbReference type="CDD" id="cd01668">
    <property type="entry name" value="TGS_RSH"/>
    <property type="match status" value="1"/>
</dbReference>
<dbReference type="GO" id="GO:0005886">
    <property type="term" value="C:plasma membrane"/>
    <property type="evidence" value="ECO:0007669"/>
    <property type="project" value="TreeGrafter"/>
</dbReference>
<dbReference type="Pfam" id="PF13328">
    <property type="entry name" value="HD_4"/>
    <property type="match status" value="1"/>
</dbReference>
<dbReference type="InterPro" id="IPR004095">
    <property type="entry name" value="TGS"/>
</dbReference>
<evidence type="ECO:0000313" key="5">
    <source>
        <dbReference type="EMBL" id="PIT95996.1"/>
    </source>
</evidence>
<dbReference type="InterPro" id="IPR012675">
    <property type="entry name" value="Beta-grasp_dom_sf"/>
</dbReference>
<dbReference type="InterPro" id="IPR012676">
    <property type="entry name" value="TGS-like"/>
</dbReference>
<feature type="domain" description="HD" evidence="3">
    <location>
        <begin position="44"/>
        <end position="142"/>
    </location>
</feature>
<dbReference type="SUPFAM" id="SSF81271">
    <property type="entry name" value="TGS-like"/>
    <property type="match status" value="1"/>
</dbReference>
<dbReference type="Gene3D" id="1.10.3210.10">
    <property type="entry name" value="Hypothetical protein af1432"/>
    <property type="match status" value="1"/>
</dbReference>
<dbReference type="GO" id="GO:0015969">
    <property type="term" value="P:guanosine tetraphosphate metabolic process"/>
    <property type="evidence" value="ECO:0007669"/>
    <property type="project" value="InterPro"/>
</dbReference>
<dbReference type="SUPFAM" id="SSF109604">
    <property type="entry name" value="HD-domain/PDEase-like"/>
    <property type="match status" value="1"/>
</dbReference>